<keyword evidence="3 5" id="KW-0694">RNA-binding</keyword>
<keyword evidence="2" id="KW-0810">Translation regulation</keyword>
<dbReference type="KEGG" id="pchm:VFPPC_09886"/>
<dbReference type="PANTHER" id="PTHR11960">
    <property type="entry name" value="EUKARYOTIC TRANSLATION INITIATION FACTOR 4E RELATED"/>
    <property type="match status" value="1"/>
</dbReference>
<sequence>MSTRPQLFTRGLSGLSQTTSVNDAQSPAEQRDDAKRNFLKTMRPMPTQHYWHVYFDRQTKEQKPDDQEYKAELEKLGSQIESVQDFWRYANNTPVDQIKMRESIYLFKQGFVPIWEDRRNINGGSWTFRVPKSIGPKVWTRIQMLAIGEQLQSVLDENDQLCGVGLSVRFNSHLITIWHRDSSKQNSIDAILACVMEDLPEELRPKPDNYFYKRHRDHSGFKAPPELQPVLASQDRAEAASNGANQPVVTVDPPSAH</sequence>
<evidence type="ECO:0000256" key="6">
    <source>
        <dbReference type="SAM" id="MobiDB-lite"/>
    </source>
</evidence>
<dbReference type="SUPFAM" id="SSF55418">
    <property type="entry name" value="eIF4e-like"/>
    <property type="match status" value="1"/>
</dbReference>
<comment type="caution">
    <text evidence="7">The sequence shown here is derived from an EMBL/GenBank/DDBJ whole genome shotgun (WGS) entry which is preliminary data.</text>
</comment>
<evidence type="ECO:0000256" key="5">
    <source>
        <dbReference type="RuleBase" id="RU004374"/>
    </source>
</evidence>
<dbReference type="AlphaFoldDB" id="A0A179FD34"/>
<dbReference type="FunFam" id="3.30.760.10:FF:000016">
    <property type="entry name" value="Translation initiation factor eIF4E, putative"/>
    <property type="match status" value="1"/>
</dbReference>
<accession>A0A179FD34</accession>
<gene>
    <name evidence="7" type="ORF">VFPPC_09886</name>
</gene>
<dbReference type="GO" id="GO:0016281">
    <property type="term" value="C:eukaryotic translation initiation factor 4F complex"/>
    <property type="evidence" value="ECO:0007669"/>
    <property type="project" value="TreeGrafter"/>
</dbReference>
<dbReference type="RefSeq" id="XP_018140994.1">
    <property type="nucleotide sequence ID" value="XM_018288352.1"/>
</dbReference>
<proteinExistence type="inferred from homology"/>
<dbReference type="GeneID" id="28852346"/>
<keyword evidence="8" id="KW-1185">Reference proteome</keyword>
<evidence type="ECO:0000313" key="7">
    <source>
        <dbReference type="EMBL" id="OAQ63414.1"/>
    </source>
</evidence>
<reference evidence="7 8" key="1">
    <citation type="journal article" date="2016" name="PLoS Pathog.">
        <title>Biosynthesis of antibiotic leucinostatins in bio-control fungus Purpureocillium lilacinum and their inhibition on phytophthora revealed by genome mining.</title>
        <authorList>
            <person name="Wang G."/>
            <person name="Liu Z."/>
            <person name="Lin R."/>
            <person name="Li E."/>
            <person name="Mao Z."/>
            <person name="Ling J."/>
            <person name="Yang Y."/>
            <person name="Yin W.B."/>
            <person name="Xie B."/>
        </authorList>
    </citation>
    <scope>NUCLEOTIDE SEQUENCE [LARGE SCALE GENOMIC DNA]</scope>
    <source>
        <strain evidence="7">170</strain>
    </source>
</reference>
<feature type="region of interest" description="Disordered" evidence="6">
    <location>
        <begin position="221"/>
        <end position="257"/>
    </location>
</feature>
<dbReference type="STRING" id="1380566.A0A179FD34"/>
<keyword evidence="1 5" id="KW-0396">Initiation factor</keyword>
<dbReference type="GO" id="GO:0006417">
    <property type="term" value="P:regulation of translation"/>
    <property type="evidence" value="ECO:0007669"/>
    <property type="project" value="UniProtKB-KW"/>
</dbReference>
<comment type="similarity">
    <text evidence="5">Belongs to the eukaryotic initiation factor 4E family.</text>
</comment>
<name>A0A179FD34_METCM</name>
<keyword evidence="4 5" id="KW-0648">Protein biosynthesis</keyword>
<dbReference type="InterPro" id="IPR001040">
    <property type="entry name" value="TIF_eIF_4E"/>
</dbReference>
<feature type="compositionally biased region" description="Polar residues" evidence="6">
    <location>
        <begin position="14"/>
        <end position="28"/>
    </location>
</feature>
<feature type="region of interest" description="Disordered" evidence="6">
    <location>
        <begin position="1"/>
        <end position="33"/>
    </location>
</feature>
<dbReference type="Pfam" id="PF01652">
    <property type="entry name" value="IF4E"/>
    <property type="match status" value="1"/>
</dbReference>
<dbReference type="PANTHER" id="PTHR11960:SF66">
    <property type="entry name" value="EUKARYOTIC TRANSLATION INITIATION FACTOR 4E TYPE 3"/>
    <property type="match status" value="1"/>
</dbReference>
<dbReference type="InterPro" id="IPR023398">
    <property type="entry name" value="TIF_eIF4e-like"/>
</dbReference>
<dbReference type="EMBL" id="LSBJ02000006">
    <property type="protein sequence ID" value="OAQ63414.1"/>
    <property type="molecule type" value="Genomic_DNA"/>
</dbReference>
<dbReference type="Gene3D" id="3.30.760.10">
    <property type="entry name" value="RNA Cap, Translation Initiation Factor Eif4e"/>
    <property type="match status" value="1"/>
</dbReference>
<dbReference type="GO" id="GO:0003743">
    <property type="term" value="F:translation initiation factor activity"/>
    <property type="evidence" value="ECO:0007669"/>
    <property type="project" value="UniProtKB-KW"/>
</dbReference>
<evidence type="ECO:0000256" key="3">
    <source>
        <dbReference type="ARBA" id="ARBA00022884"/>
    </source>
</evidence>
<evidence type="ECO:0000313" key="8">
    <source>
        <dbReference type="Proteomes" id="UP000078397"/>
    </source>
</evidence>
<organism evidence="7 8">
    <name type="scientific">Pochonia chlamydosporia 170</name>
    <dbReference type="NCBI Taxonomy" id="1380566"/>
    <lineage>
        <taxon>Eukaryota</taxon>
        <taxon>Fungi</taxon>
        <taxon>Dikarya</taxon>
        <taxon>Ascomycota</taxon>
        <taxon>Pezizomycotina</taxon>
        <taxon>Sordariomycetes</taxon>
        <taxon>Hypocreomycetidae</taxon>
        <taxon>Hypocreales</taxon>
        <taxon>Clavicipitaceae</taxon>
        <taxon>Pochonia</taxon>
    </lineage>
</organism>
<evidence type="ECO:0000256" key="2">
    <source>
        <dbReference type="ARBA" id="ARBA00022845"/>
    </source>
</evidence>
<evidence type="ECO:0000256" key="1">
    <source>
        <dbReference type="ARBA" id="ARBA00022540"/>
    </source>
</evidence>
<dbReference type="Proteomes" id="UP000078397">
    <property type="component" value="Unassembled WGS sequence"/>
</dbReference>
<protein>
    <submittedName>
        <fullName evidence="7">Translation initiation factor</fullName>
    </submittedName>
</protein>
<evidence type="ECO:0000256" key="4">
    <source>
        <dbReference type="ARBA" id="ARBA00022917"/>
    </source>
</evidence>
<dbReference type="OrthoDB" id="17977at2759"/>
<dbReference type="GO" id="GO:0000340">
    <property type="term" value="F:RNA 7-methylguanosine cap binding"/>
    <property type="evidence" value="ECO:0007669"/>
    <property type="project" value="TreeGrafter"/>
</dbReference>